<reference evidence="1" key="1">
    <citation type="submission" date="2022-04" db="EMBL/GenBank/DDBJ databases">
        <title>Hymenobacter sp. isolated from the air.</title>
        <authorList>
            <person name="Won M."/>
            <person name="Lee C.-M."/>
            <person name="Woen H.-Y."/>
            <person name="Kwon S.-W."/>
        </authorList>
    </citation>
    <scope>NUCLEOTIDE SEQUENCE</scope>
    <source>
        <strain evidence="1">5420S-77</strain>
    </source>
</reference>
<proteinExistence type="predicted"/>
<evidence type="ECO:0000313" key="2">
    <source>
        <dbReference type="Proteomes" id="UP000830401"/>
    </source>
</evidence>
<dbReference type="Proteomes" id="UP000830401">
    <property type="component" value="Chromosome"/>
</dbReference>
<accession>A0ABY4G805</accession>
<gene>
    <name evidence="1" type="ORF">MUN86_02930</name>
</gene>
<name>A0ABY4G805_9BACT</name>
<organism evidence="1 2">
    <name type="scientific">Hymenobacter volaticus</name>
    <dbReference type="NCBI Taxonomy" id="2932254"/>
    <lineage>
        <taxon>Bacteria</taxon>
        <taxon>Pseudomonadati</taxon>
        <taxon>Bacteroidota</taxon>
        <taxon>Cytophagia</taxon>
        <taxon>Cytophagales</taxon>
        <taxon>Hymenobacteraceae</taxon>
        <taxon>Hymenobacter</taxon>
    </lineage>
</organism>
<evidence type="ECO:0000313" key="1">
    <source>
        <dbReference type="EMBL" id="UOQ66886.1"/>
    </source>
</evidence>
<protein>
    <submittedName>
        <fullName evidence="1">Uncharacterized protein</fullName>
    </submittedName>
</protein>
<dbReference type="RefSeq" id="WP_245121529.1">
    <property type="nucleotide sequence ID" value="NZ_CP095061.1"/>
</dbReference>
<dbReference type="EMBL" id="CP095061">
    <property type="protein sequence ID" value="UOQ66886.1"/>
    <property type="molecule type" value="Genomic_DNA"/>
</dbReference>
<sequence length="150" mass="17096">MRDAAIKKHDGAIRLSQGCTLLKDSREDADYCEYEYLGDLAANHKLKVVRRQLYNGNEYVVIDARSGCKNYTFKGRPYSRNALLVNFDETKTTDRISSLEVWWITPTALVHVKRIVLGKIFPAGPIHFSANGKSVLFADEQARFWTVAIR</sequence>
<keyword evidence="2" id="KW-1185">Reference proteome</keyword>